<evidence type="ECO:0000259" key="4">
    <source>
        <dbReference type="PROSITE" id="PS51263"/>
    </source>
</evidence>
<feature type="region of interest" description="Disordered" evidence="3">
    <location>
        <begin position="1"/>
        <end position="32"/>
    </location>
</feature>
<dbReference type="Gene3D" id="3.40.20.10">
    <property type="entry name" value="Severin"/>
    <property type="match status" value="1"/>
</dbReference>
<dbReference type="InterPro" id="IPR002108">
    <property type="entry name" value="ADF-H"/>
</dbReference>
<dbReference type="Proteomes" id="UP000887578">
    <property type="component" value="Unplaced"/>
</dbReference>
<dbReference type="SMART" id="SM00102">
    <property type="entry name" value="ADF"/>
    <property type="match status" value="1"/>
</dbReference>
<organism evidence="5 6">
    <name type="scientific">Panagrolaimus davidi</name>
    <dbReference type="NCBI Taxonomy" id="227884"/>
    <lineage>
        <taxon>Eukaryota</taxon>
        <taxon>Metazoa</taxon>
        <taxon>Ecdysozoa</taxon>
        <taxon>Nematoda</taxon>
        <taxon>Chromadorea</taxon>
        <taxon>Rhabditida</taxon>
        <taxon>Tylenchina</taxon>
        <taxon>Panagrolaimomorpha</taxon>
        <taxon>Panagrolaimoidea</taxon>
        <taxon>Panagrolaimidae</taxon>
        <taxon>Panagrolaimus</taxon>
    </lineage>
</organism>
<dbReference type="WBParaSite" id="PDA_v2.g6044.t1">
    <property type="protein sequence ID" value="PDA_v2.g6044.t1"/>
    <property type="gene ID" value="PDA_v2.g6044"/>
</dbReference>
<protein>
    <submittedName>
        <fullName evidence="6">ADF-H domain-containing protein</fullName>
    </submittedName>
</protein>
<evidence type="ECO:0000256" key="1">
    <source>
        <dbReference type="ARBA" id="ARBA00006844"/>
    </source>
</evidence>
<comment type="similarity">
    <text evidence="1">Belongs to the actin-binding proteins ADF family.</text>
</comment>
<dbReference type="GO" id="GO:0003779">
    <property type="term" value="F:actin binding"/>
    <property type="evidence" value="ECO:0007669"/>
    <property type="project" value="UniProtKB-KW"/>
</dbReference>
<evidence type="ECO:0000313" key="5">
    <source>
        <dbReference type="Proteomes" id="UP000887578"/>
    </source>
</evidence>
<feature type="compositionally biased region" description="Basic and acidic residues" evidence="3">
    <location>
        <begin position="19"/>
        <end position="31"/>
    </location>
</feature>
<dbReference type="InterPro" id="IPR029006">
    <property type="entry name" value="ADF-H/Gelsolin-like_dom_sf"/>
</dbReference>
<dbReference type="GO" id="GO:0030042">
    <property type="term" value="P:actin filament depolymerization"/>
    <property type="evidence" value="ECO:0007669"/>
    <property type="project" value="InterPro"/>
</dbReference>
<dbReference type="SUPFAM" id="SSF55753">
    <property type="entry name" value="Actin depolymerizing proteins"/>
    <property type="match status" value="1"/>
</dbReference>
<dbReference type="InterPro" id="IPR017904">
    <property type="entry name" value="ADF/Cofilin"/>
</dbReference>
<dbReference type="GO" id="GO:0015629">
    <property type="term" value="C:actin cytoskeleton"/>
    <property type="evidence" value="ECO:0007669"/>
    <property type="project" value="InterPro"/>
</dbReference>
<reference evidence="6" key="1">
    <citation type="submission" date="2022-11" db="UniProtKB">
        <authorList>
            <consortium name="WormBaseParasite"/>
        </authorList>
    </citation>
    <scope>IDENTIFICATION</scope>
</reference>
<name>A0A914QQ99_9BILA</name>
<feature type="domain" description="ADF-H" evidence="4">
    <location>
        <begin position="204"/>
        <end position="355"/>
    </location>
</feature>
<accession>A0A914QQ99</accession>
<keyword evidence="2" id="KW-0009">Actin-binding</keyword>
<sequence length="359" mass="41289">MTNVFSMLSPSSASRKKEKQMMMDSLKEQQEKIANQKQTINQLTEKNDELESKVAQLQKTHEQDLHAQVKQIEEEKAKMDKLQEVYAQKKAVQEQTIEQLTDKVVKLQETLEQEKPELQAQLKKLKEENAKIVAENNEFVLCLKNTIQNFEKKTTDKVYPEAAPQHVEEAGVLAEAAVPLEATLQSSEEQEAVVENVNIVLSKPCWIPVNDDCCKAFKKLLDNNDPTSSIIYKNDGNEIFVEAVQCVENDIDHYEDNSKQSYEYFFKDLKAKTNGLIECCYAVKDMKFMCKRFGNVSTKMNKVIFIQFCPEKDKQKCIYADSAHGLKTAFGTEFILIQAFDESDITYQRIFDTVIEKFQ</sequence>
<evidence type="ECO:0000313" key="6">
    <source>
        <dbReference type="WBParaSite" id="PDA_v2.g6044.t1"/>
    </source>
</evidence>
<dbReference type="Pfam" id="PF00241">
    <property type="entry name" value="Cofilin_ADF"/>
    <property type="match status" value="1"/>
</dbReference>
<proteinExistence type="inferred from homology"/>
<feature type="compositionally biased region" description="Polar residues" evidence="3">
    <location>
        <begin position="1"/>
        <end position="13"/>
    </location>
</feature>
<evidence type="ECO:0000256" key="2">
    <source>
        <dbReference type="ARBA" id="ARBA00023203"/>
    </source>
</evidence>
<dbReference type="PROSITE" id="PS51263">
    <property type="entry name" value="ADF_H"/>
    <property type="match status" value="1"/>
</dbReference>
<dbReference type="AlphaFoldDB" id="A0A914QQ99"/>
<keyword evidence="5" id="KW-1185">Reference proteome</keyword>
<dbReference type="PANTHER" id="PTHR11913">
    <property type="entry name" value="COFILIN-RELATED"/>
    <property type="match status" value="1"/>
</dbReference>
<evidence type="ECO:0000256" key="3">
    <source>
        <dbReference type="SAM" id="MobiDB-lite"/>
    </source>
</evidence>